<dbReference type="InterPro" id="IPR031972">
    <property type="entry name" value="CSRNP_N"/>
</dbReference>
<dbReference type="PRINTS" id="PR02031">
    <property type="entry name" value="CYSSERRICHNP"/>
</dbReference>
<dbReference type="GO" id="GO:0060215">
    <property type="term" value="P:primitive hemopoiesis"/>
    <property type="evidence" value="ECO:0007669"/>
    <property type="project" value="Ensembl"/>
</dbReference>
<dbReference type="Proteomes" id="UP000694395">
    <property type="component" value="Chromosome 8"/>
</dbReference>
<dbReference type="GO" id="GO:0005634">
    <property type="term" value="C:nucleus"/>
    <property type="evidence" value="ECO:0007669"/>
    <property type="project" value="UniProtKB-SubCell"/>
</dbReference>
<dbReference type="GO" id="GO:0006915">
    <property type="term" value="P:apoptotic process"/>
    <property type="evidence" value="ECO:0007669"/>
    <property type="project" value="UniProtKB-KW"/>
</dbReference>
<feature type="region of interest" description="Disordered" evidence="9">
    <location>
        <begin position="32"/>
        <end position="89"/>
    </location>
</feature>
<reference evidence="11" key="3">
    <citation type="submission" date="2025-09" db="UniProtKB">
        <authorList>
            <consortium name="Ensembl"/>
        </authorList>
    </citation>
    <scope>IDENTIFICATION</scope>
</reference>
<feature type="region of interest" description="Disordered" evidence="9">
    <location>
        <begin position="503"/>
        <end position="540"/>
    </location>
</feature>
<comment type="subcellular location">
    <subcellularLocation>
        <location evidence="1">Nucleus</location>
    </subcellularLocation>
</comment>
<evidence type="ECO:0000259" key="10">
    <source>
        <dbReference type="Pfam" id="PF16019"/>
    </source>
</evidence>
<evidence type="ECO:0000256" key="5">
    <source>
        <dbReference type="ARBA" id="ARBA00023125"/>
    </source>
</evidence>
<evidence type="ECO:0000256" key="3">
    <source>
        <dbReference type="ARBA" id="ARBA00022703"/>
    </source>
</evidence>
<evidence type="ECO:0000256" key="9">
    <source>
        <dbReference type="SAM" id="MobiDB-lite"/>
    </source>
</evidence>
<reference evidence="11" key="2">
    <citation type="submission" date="2025-08" db="UniProtKB">
        <authorList>
            <consortium name="Ensembl"/>
        </authorList>
    </citation>
    <scope>IDENTIFICATION</scope>
</reference>
<dbReference type="Pfam" id="PF16019">
    <property type="entry name" value="CSRNP_N"/>
    <property type="match status" value="1"/>
</dbReference>
<feature type="compositionally biased region" description="Low complexity" evidence="9">
    <location>
        <begin position="360"/>
        <end position="369"/>
    </location>
</feature>
<feature type="region of interest" description="Disordered" evidence="9">
    <location>
        <begin position="347"/>
        <end position="369"/>
    </location>
</feature>
<dbReference type="PANTHER" id="PTHR13580">
    <property type="entry name" value="TGF-BETA INDUCED APOPTOSIS PROTEIN"/>
    <property type="match status" value="1"/>
</dbReference>
<evidence type="ECO:0000256" key="4">
    <source>
        <dbReference type="ARBA" id="ARBA00023015"/>
    </source>
</evidence>
<feature type="compositionally biased region" description="Polar residues" evidence="9">
    <location>
        <begin position="503"/>
        <end position="515"/>
    </location>
</feature>
<evidence type="ECO:0000256" key="2">
    <source>
        <dbReference type="ARBA" id="ARBA00008548"/>
    </source>
</evidence>
<keyword evidence="8" id="KW-0539">Nucleus</keyword>
<comment type="similarity">
    <text evidence="2">Belongs to the AXUD1 family.</text>
</comment>
<accession>A0A8C7VGF0</accession>
<keyword evidence="4" id="KW-0805">Transcription regulation</keyword>
<reference evidence="11" key="1">
    <citation type="submission" date="2020-07" db="EMBL/GenBank/DDBJ databases">
        <title>A long reads based de novo assembly of the rainbow trout Arlee double haploid line genome.</title>
        <authorList>
            <person name="Gao G."/>
            <person name="Palti Y."/>
        </authorList>
    </citation>
    <scope>NUCLEOTIDE SEQUENCE [LARGE SCALE GENOMIC DNA]</scope>
</reference>
<feature type="domain" description="Cysteine/serine-rich nuclear protein N-terminal" evidence="10">
    <location>
        <begin position="108"/>
        <end position="337"/>
    </location>
</feature>
<evidence type="ECO:0000313" key="12">
    <source>
        <dbReference type="Proteomes" id="UP000694395"/>
    </source>
</evidence>
<dbReference type="GeneTree" id="ENSGT00950000183072"/>
<dbReference type="GO" id="GO:0043565">
    <property type="term" value="F:sequence-specific DNA binding"/>
    <property type="evidence" value="ECO:0007669"/>
    <property type="project" value="TreeGrafter"/>
</dbReference>
<keyword evidence="5" id="KW-0238">DNA-binding</keyword>
<feature type="compositionally biased region" description="Low complexity" evidence="9">
    <location>
        <begin position="46"/>
        <end position="65"/>
    </location>
</feature>
<protein>
    <submittedName>
        <fullName evidence="11">Cysteine-serine-rich nuclear protein 1a</fullName>
    </submittedName>
</protein>
<feature type="compositionally biased region" description="Basic and acidic residues" evidence="9">
    <location>
        <begin position="516"/>
        <end position="539"/>
    </location>
</feature>
<evidence type="ECO:0000256" key="1">
    <source>
        <dbReference type="ARBA" id="ARBA00004123"/>
    </source>
</evidence>
<keyword evidence="12" id="KW-1185">Reference proteome</keyword>
<sequence length="679" mass="75920">MCIVNVYSPSFIFTVLYPGRSSNRRREAMSGVLKRKYSEVEEEDPCYSSPSSSASSSSSPSASSEWESDEESRNSDNQDFTSDSPTSHLPIRSILKSPKLSHDNSGHSNSVVFNQVTVFLFQRCQGFTSVPRRGGATLGMVRKHSALRRYTLAEHTQERRRRRRERLRDRLREERLETLRQRLTASGITDQEELDRLTIDQIDQVPDEDIEAHLPAADLEDGEEDGGDGGFLYPYASRQRQALLRAAGARHIDREEKRELHALRKSREDCGCDCQGFCEPETCACSLNGIKCQMDRSNFPCGCTKDGCGNTNGRVEFNSRRVQTHYIHTVMRLELERRLQDEILTQRRDPEENQDDLQELQDQGQHQQDSAQEVRCPFGFTLEEEGLPLSIPTTPTFHFSSELCEVENSCCSDMTDSSGVSAQSEDSDVGGSPREHQPLLDVDDGGLACVLSFCDSDNEDCSMGSESGTKPGRQPSPHRPQCVTGFDTSYGLCKDTTATLGLSNAPSSHTDNTQRYTEKTHRHTDNTQRYTEKTHRHADNSYSGGSFMAEYQDDNANQATALFTHSPLQDYPNTPSPSIDYSSSSYMDLSLSSDSDLELFDNFPTDYSSAPLHNSFKGHKHPDNFLHLQVLSSANVPQFNETAGTCLLESLIGLSDPIETPSSTDNPLLEQRRDCLASP</sequence>
<keyword evidence="3" id="KW-0053">Apoptosis</keyword>
<evidence type="ECO:0000256" key="7">
    <source>
        <dbReference type="ARBA" id="ARBA00023163"/>
    </source>
</evidence>
<proteinExistence type="inferred from homology"/>
<dbReference type="InterPro" id="IPR023260">
    <property type="entry name" value="Cys/Ser-rich_nuc_prot"/>
</dbReference>
<feature type="compositionally biased region" description="Polar residues" evidence="9">
    <location>
        <begin position="415"/>
        <end position="424"/>
    </location>
</feature>
<feature type="region of interest" description="Disordered" evidence="9">
    <location>
        <begin position="415"/>
        <end position="441"/>
    </location>
</feature>
<organism evidence="11 12">
    <name type="scientific">Oncorhynchus mykiss</name>
    <name type="common">Rainbow trout</name>
    <name type="synonym">Salmo gairdneri</name>
    <dbReference type="NCBI Taxonomy" id="8022"/>
    <lineage>
        <taxon>Eukaryota</taxon>
        <taxon>Metazoa</taxon>
        <taxon>Chordata</taxon>
        <taxon>Craniata</taxon>
        <taxon>Vertebrata</taxon>
        <taxon>Euteleostomi</taxon>
        <taxon>Actinopterygii</taxon>
        <taxon>Neopterygii</taxon>
        <taxon>Teleostei</taxon>
        <taxon>Protacanthopterygii</taxon>
        <taxon>Salmoniformes</taxon>
        <taxon>Salmonidae</taxon>
        <taxon>Salmoninae</taxon>
        <taxon>Oncorhynchus</taxon>
    </lineage>
</organism>
<feature type="region of interest" description="Disordered" evidence="9">
    <location>
        <begin position="461"/>
        <end position="481"/>
    </location>
</feature>
<keyword evidence="7" id="KW-0804">Transcription</keyword>
<feature type="compositionally biased region" description="Polar residues" evidence="9">
    <location>
        <begin position="77"/>
        <end position="87"/>
    </location>
</feature>
<dbReference type="Ensembl" id="ENSOMYT00000026042.2">
    <property type="protein sequence ID" value="ENSOMYP00000023784.2"/>
    <property type="gene ID" value="ENSOMYG00000011306.2"/>
</dbReference>
<evidence type="ECO:0000256" key="8">
    <source>
        <dbReference type="ARBA" id="ARBA00023242"/>
    </source>
</evidence>
<dbReference type="AlphaFoldDB" id="A0A8C7VGF0"/>
<name>A0A8C7VGF0_ONCMY</name>
<keyword evidence="6" id="KW-0010">Activator</keyword>
<evidence type="ECO:0000256" key="6">
    <source>
        <dbReference type="ARBA" id="ARBA00023159"/>
    </source>
</evidence>
<dbReference type="PANTHER" id="PTHR13580:SF10">
    <property type="entry name" value="CYSTEINE_SERINE-RICH NUCLEAR PROTEIN 1"/>
    <property type="match status" value="1"/>
</dbReference>
<dbReference type="GO" id="GO:0000981">
    <property type="term" value="F:DNA-binding transcription factor activity, RNA polymerase II-specific"/>
    <property type="evidence" value="ECO:0007669"/>
    <property type="project" value="TreeGrafter"/>
</dbReference>
<evidence type="ECO:0000313" key="11">
    <source>
        <dbReference type="Ensembl" id="ENSOMYP00000023784.2"/>
    </source>
</evidence>